<dbReference type="OrthoDB" id="2309723at2759"/>
<name>A0A9P3BLX6_ASPVI</name>
<comment type="caution">
    <text evidence="2">The sequence shown here is derived from an EMBL/GenBank/DDBJ whole genome shotgun (WGS) entry which is preliminary data.</text>
</comment>
<evidence type="ECO:0000313" key="3">
    <source>
        <dbReference type="Proteomes" id="UP000710440"/>
    </source>
</evidence>
<dbReference type="AlphaFoldDB" id="A0A9P3BLX6"/>
<sequence>MPTVTDNFDASRRHSARSFGATHPPSSPHRETATCYPGRTLKGLEDIIELMVLDPDSWFFSGRFGSAERDPCTDSSCSRSYTSKRIRAMREANQPGGGLYPAPLRADMDAMDDWVYGESVPVVRGGYPAVHDNCSLQRGILPDLPGNLRIILLWEEHSTP</sequence>
<dbReference type="GeneID" id="66929013"/>
<dbReference type="EMBL" id="BOPL01000001">
    <property type="protein sequence ID" value="GIJ98909.1"/>
    <property type="molecule type" value="Genomic_DNA"/>
</dbReference>
<accession>A0A9P3BLX6</accession>
<dbReference type="RefSeq" id="XP_043122096.1">
    <property type="nucleotide sequence ID" value="XM_043266161.1"/>
</dbReference>
<gene>
    <name evidence="2" type="ORF">Aspvir_001031</name>
</gene>
<proteinExistence type="predicted"/>
<organism evidence="2 3">
    <name type="scientific">Aspergillus viridinutans</name>
    <dbReference type="NCBI Taxonomy" id="75553"/>
    <lineage>
        <taxon>Eukaryota</taxon>
        <taxon>Fungi</taxon>
        <taxon>Dikarya</taxon>
        <taxon>Ascomycota</taxon>
        <taxon>Pezizomycotina</taxon>
        <taxon>Eurotiomycetes</taxon>
        <taxon>Eurotiomycetidae</taxon>
        <taxon>Eurotiales</taxon>
        <taxon>Aspergillaceae</taxon>
        <taxon>Aspergillus</taxon>
        <taxon>Aspergillus subgen. Fumigati</taxon>
    </lineage>
</organism>
<dbReference type="Proteomes" id="UP000710440">
    <property type="component" value="Unassembled WGS sequence"/>
</dbReference>
<evidence type="ECO:0000256" key="1">
    <source>
        <dbReference type="SAM" id="MobiDB-lite"/>
    </source>
</evidence>
<reference evidence="2 3" key="1">
    <citation type="submission" date="2021-02" db="EMBL/GenBank/DDBJ databases">
        <title>Pan-genome distribution and transcriptional activeness of fungal secondary metabolism genes in Aspergillus section Fumigati.</title>
        <authorList>
            <person name="Takahashi H."/>
            <person name="Umemura M."/>
            <person name="Ninomiya A."/>
            <person name="Kusuya Y."/>
            <person name="Urayama S."/>
            <person name="Shimizu M."/>
            <person name="Watanabe A."/>
            <person name="Kamei K."/>
            <person name="Yaguchi T."/>
            <person name="Hagiwara D."/>
        </authorList>
    </citation>
    <scope>NUCLEOTIDE SEQUENCE [LARGE SCALE GENOMIC DNA]</scope>
    <source>
        <strain evidence="2 3">IFM 47045</strain>
    </source>
</reference>
<evidence type="ECO:0000313" key="2">
    <source>
        <dbReference type="EMBL" id="GIJ98909.1"/>
    </source>
</evidence>
<keyword evidence="3" id="KW-1185">Reference proteome</keyword>
<feature type="region of interest" description="Disordered" evidence="1">
    <location>
        <begin position="1"/>
        <end position="35"/>
    </location>
</feature>
<protein>
    <submittedName>
        <fullName evidence="2">Uncharacterized protein</fullName>
    </submittedName>
</protein>